<keyword evidence="2" id="KW-1185">Reference proteome</keyword>
<sequence>MTFTEIPKAALLLIDSLEITWTVMEIIQKINPIHTNIWTSVPLLRYSPSMRIPQDIRKNMTMKTCSVLATLNIMSFCLNIDAINVSDLVNSIIAQTKVTIHTKAQPILSGMQKQHLKGYPRQSTGVGHPASQSILS</sequence>
<dbReference type="EMBL" id="LR824027">
    <property type="protein sequence ID" value="CAD0205568.1"/>
    <property type="molecule type" value="Genomic_DNA"/>
</dbReference>
<dbReference type="Proteomes" id="UP001154114">
    <property type="component" value="Chromosome 24"/>
</dbReference>
<evidence type="ECO:0000313" key="1">
    <source>
        <dbReference type="EMBL" id="CAD0205568.1"/>
    </source>
</evidence>
<reference evidence="1" key="1">
    <citation type="submission" date="2021-12" db="EMBL/GenBank/DDBJ databases">
        <authorList>
            <person name="King R."/>
        </authorList>
    </citation>
    <scope>NUCLEOTIDE SEQUENCE</scope>
</reference>
<evidence type="ECO:0000313" key="2">
    <source>
        <dbReference type="Proteomes" id="UP001154114"/>
    </source>
</evidence>
<proteinExistence type="predicted"/>
<dbReference type="AlphaFoldDB" id="A0A9N8L077"/>
<name>A0A9N8L077_CHRIL</name>
<organism evidence="1 2">
    <name type="scientific">Chrysodeixis includens</name>
    <name type="common">Soybean looper</name>
    <name type="synonym">Pseudoplusia includens</name>
    <dbReference type="NCBI Taxonomy" id="689277"/>
    <lineage>
        <taxon>Eukaryota</taxon>
        <taxon>Metazoa</taxon>
        <taxon>Ecdysozoa</taxon>
        <taxon>Arthropoda</taxon>
        <taxon>Hexapoda</taxon>
        <taxon>Insecta</taxon>
        <taxon>Pterygota</taxon>
        <taxon>Neoptera</taxon>
        <taxon>Endopterygota</taxon>
        <taxon>Lepidoptera</taxon>
        <taxon>Glossata</taxon>
        <taxon>Ditrysia</taxon>
        <taxon>Noctuoidea</taxon>
        <taxon>Noctuidae</taxon>
        <taxon>Plusiinae</taxon>
        <taxon>Chrysodeixis</taxon>
    </lineage>
</organism>
<gene>
    <name evidence="1" type="ORF">CINC_LOCUS7867</name>
</gene>
<accession>A0A9N8L077</accession>
<protein>
    <submittedName>
        <fullName evidence="1">Uncharacterized protein</fullName>
    </submittedName>
</protein>